<evidence type="ECO:0000313" key="1">
    <source>
        <dbReference type="EMBL" id="KXZ58215.1"/>
    </source>
</evidence>
<dbReference type="GO" id="GO:0016810">
    <property type="term" value="F:hydrolase activity, acting on carbon-nitrogen (but not peptide) bonds"/>
    <property type="evidence" value="ECO:0007669"/>
    <property type="project" value="InterPro"/>
</dbReference>
<dbReference type="PATRIC" id="fig|479117.4.peg.1248"/>
<name>A0A150H885_9MICO</name>
<dbReference type="SUPFAM" id="SSF51338">
    <property type="entry name" value="Composite domain of metallo-dependent hydrolases"/>
    <property type="match status" value="1"/>
</dbReference>
<dbReference type="EMBL" id="LQQC01000010">
    <property type="protein sequence ID" value="KXZ58215.1"/>
    <property type="molecule type" value="Genomic_DNA"/>
</dbReference>
<accession>A0A150H885</accession>
<reference evidence="1 2" key="1">
    <citation type="submission" date="2016-01" db="EMBL/GenBank/DDBJ databases">
        <title>Use of Whole Genome Sequencing to ascertain that Brevibacterium massiliense (Roux, Raoult 2009) is a later heterotypic synonym of Brevibacterium ravenspurgense (Mages 2008).</title>
        <authorList>
            <person name="Bernier A.-M."/>
            <person name="Burdz T."/>
            <person name="Huynh C."/>
            <person name="Pachecho A.L."/>
            <person name="Wiebe D."/>
            <person name="Bonner C."/>
            <person name="Bernard K."/>
        </authorList>
    </citation>
    <scope>NUCLEOTIDE SEQUENCE [LARGE SCALE GENOMIC DNA]</scope>
    <source>
        <strain evidence="1 2">CCUG56047</strain>
    </source>
</reference>
<comment type="caution">
    <text evidence="1">The sequence shown here is derived from an EMBL/GenBank/DDBJ whole genome shotgun (WGS) entry which is preliminary data.</text>
</comment>
<evidence type="ECO:0000313" key="2">
    <source>
        <dbReference type="Proteomes" id="UP000243589"/>
    </source>
</evidence>
<protein>
    <submittedName>
        <fullName evidence="1">Uncharacterized protein</fullName>
    </submittedName>
</protein>
<keyword evidence="2" id="KW-1185">Reference proteome</keyword>
<dbReference type="RefSeq" id="WP_062021429.1">
    <property type="nucleotide sequence ID" value="NZ_LQQC01000010.1"/>
</dbReference>
<gene>
    <name evidence="1" type="ORF">Bravens_01253</name>
</gene>
<dbReference type="Gene3D" id="3.20.20.140">
    <property type="entry name" value="Metal-dependent hydrolases"/>
    <property type="match status" value="1"/>
</dbReference>
<sequence length="316" mass="33359">MVNFVLYNGDVYSSADPFATAASVSGDVVDWVGGDEAAQAMGSELIDLHDDFAAPAMITTVDLRSEEATPRDFLAAGIVSVHAIGTDEQLRTFAEHAGPLRVVGYSLDGTGDRRAHVGLPDDRPDAAVYVILDDLEALNSYIGSLADADFKRHAALNGWRVFANVQIPEDFAGPLGQSPLPLTVDPRTFAQPVGALLREGAQVSFASSCEPWEAMRQAIFAPGSTVSGRAAFNCLTRFAERALGNFGGGVIAPGSRADIARWKVENLVVQAADERVAAWSTDPRSGTPGLPDLTPGTPLPELVSLWSAGKPVVLDS</sequence>
<dbReference type="AlphaFoldDB" id="A0A150H885"/>
<organism evidence="1 2">
    <name type="scientific">Brevibacterium ravenspurgense</name>
    <dbReference type="NCBI Taxonomy" id="479117"/>
    <lineage>
        <taxon>Bacteria</taxon>
        <taxon>Bacillati</taxon>
        <taxon>Actinomycetota</taxon>
        <taxon>Actinomycetes</taxon>
        <taxon>Micrococcales</taxon>
        <taxon>Brevibacteriaceae</taxon>
        <taxon>Brevibacterium</taxon>
    </lineage>
</organism>
<dbReference type="InterPro" id="IPR011059">
    <property type="entry name" value="Metal-dep_hydrolase_composite"/>
</dbReference>
<dbReference type="Proteomes" id="UP000243589">
    <property type="component" value="Unassembled WGS sequence"/>
</dbReference>
<proteinExistence type="predicted"/>